<evidence type="ECO:0000313" key="3">
    <source>
        <dbReference type="WBParaSite" id="MBELARI_LOCUS17080"/>
    </source>
</evidence>
<evidence type="ECO:0000256" key="1">
    <source>
        <dbReference type="SAM" id="Phobius"/>
    </source>
</evidence>
<reference evidence="3" key="1">
    <citation type="submission" date="2024-02" db="UniProtKB">
        <authorList>
            <consortium name="WormBaseParasite"/>
        </authorList>
    </citation>
    <scope>IDENTIFICATION</scope>
</reference>
<organism evidence="2 3">
    <name type="scientific">Mesorhabditis belari</name>
    <dbReference type="NCBI Taxonomy" id="2138241"/>
    <lineage>
        <taxon>Eukaryota</taxon>
        <taxon>Metazoa</taxon>
        <taxon>Ecdysozoa</taxon>
        <taxon>Nematoda</taxon>
        <taxon>Chromadorea</taxon>
        <taxon>Rhabditida</taxon>
        <taxon>Rhabditina</taxon>
        <taxon>Rhabditomorpha</taxon>
        <taxon>Rhabditoidea</taxon>
        <taxon>Rhabditidae</taxon>
        <taxon>Mesorhabditinae</taxon>
        <taxon>Mesorhabditis</taxon>
    </lineage>
</organism>
<sequence>MGIPEEDRLILGLIYASTSISSLFLNLLILAVLCKIYTFNSSLFWASTWFPKIETLPQKGVIVFLLIASLHRLYLFVYPQMEAYCFREYASIIWRFLGWVYIILNTFSADFIGCSRVFSYQSYYYYWICEPTPIAEFYIPMIQMENYMCLVVILFLLITIYFYAKILKKSVQYNKKGFHEKNVLLQNLIFIENVLEILICNIHPISYLLFNRKVRNHLKRLACLKNRGGGKFQRNSRYISPVPTSNYVSYEQLCQPASPLQPPTASRVLRNRQQAKLISTRSV</sequence>
<keyword evidence="1" id="KW-0472">Membrane</keyword>
<feature type="transmembrane region" description="Helical" evidence="1">
    <location>
        <begin position="184"/>
        <end position="210"/>
    </location>
</feature>
<feature type="transmembrane region" description="Helical" evidence="1">
    <location>
        <begin position="92"/>
        <end position="112"/>
    </location>
</feature>
<keyword evidence="1" id="KW-1133">Transmembrane helix</keyword>
<proteinExistence type="predicted"/>
<keyword evidence="2" id="KW-1185">Reference proteome</keyword>
<accession>A0AAF3ESG1</accession>
<protein>
    <submittedName>
        <fullName evidence="3">Uncharacterized protein</fullName>
    </submittedName>
</protein>
<dbReference type="Proteomes" id="UP000887575">
    <property type="component" value="Unassembled WGS sequence"/>
</dbReference>
<keyword evidence="1" id="KW-0812">Transmembrane</keyword>
<dbReference type="AlphaFoldDB" id="A0AAF3ESG1"/>
<feature type="transmembrane region" description="Helical" evidence="1">
    <location>
        <begin position="12"/>
        <end position="39"/>
    </location>
</feature>
<dbReference type="SUPFAM" id="SSF81321">
    <property type="entry name" value="Family A G protein-coupled receptor-like"/>
    <property type="match status" value="1"/>
</dbReference>
<dbReference type="WBParaSite" id="MBELARI_LOCUS17080">
    <property type="protein sequence ID" value="MBELARI_LOCUS17080"/>
    <property type="gene ID" value="MBELARI_LOCUS17080"/>
</dbReference>
<name>A0AAF3ESG1_9BILA</name>
<feature type="transmembrane region" description="Helical" evidence="1">
    <location>
        <begin position="60"/>
        <end position="80"/>
    </location>
</feature>
<feature type="transmembrane region" description="Helical" evidence="1">
    <location>
        <begin position="147"/>
        <end position="164"/>
    </location>
</feature>
<evidence type="ECO:0000313" key="2">
    <source>
        <dbReference type="Proteomes" id="UP000887575"/>
    </source>
</evidence>